<organism evidence="2 3">
    <name type="scientific">Novosphingobium umbonatum</name>
    <dbReference type="NCBI Taxonomy" id="1908524"/>
    <lineage>
        <taxon>Bacteria</taxon>
        <taxon>Pseudomonadati</taxon>
        <taxon>Pseudomonadota</taxon>
        <taxon>Alphaproteobacteria</taxon>
        <taxon>Sphingomonadales</taxon>
        <taxon>Sphingomonadaceae</taxon>
        <taxon>Novosphingobium</taxon>
    </lineage>
</organism>
<name>A0A3S2VG02_9SPHN</name>
<dbReference type="GO" id="GO:0016491">
    <property type="term" value="F:oxidoreductase activity"/>
    <property type="evidence" value="ECO:0007669"/>
    <property type="project" value="UniProtKB-KW"/>
</dbReference>
<evidence type="ECO:0000313" key="3">
    <source>
        <dbReference type="Proteomes" id="UP000282837"/>
    </source>
</evidence>
<sequence>MSLWSALRDMRYALPAQVERWVDGPDAASVARMGQAAKGMRATYGYFPAQQSDPDQVMAANQAMLAALRGQGGDARLAVKAPHLGFDAGRIAALAGHVPLIFDAHAPAQADATLALATALGEQGAVGCALPARWRRSMADAADLRDGPLILRVVQGEWADPDGSAPDKVAYLELVRALAGRRAMVGIATHDPTLGQAAMQLLLEAGTPCEWELLRGLPRRRCRILAQHLGVPVRLYWPFGPGWWPYAVDKALARPYLPLWAFQDHFSRVSL</sequence>
<evidence type="ECO:0000256" key="1">
    <source>
        <dbReference type="ARBA" id="ARBA00023002"/>
    </source>
</evidence>
<reference evidence="2 3" key="1">
    <citation type="submission" date="2019-01" db="EMBL/GenBank/DDBJ databases">
        <authorList>
            <person name="Chen W.-M."/>
        </authorList>
    </citation>
    <scope>NUCLEOTIDE SEQUENCE [LARGE SCALE GENOMIC DNA]</scope>
    <source>
        <strain evidence="2 3">FSY-9</strain>
    </source>
</reference>
<dbReference type="EMBL" id="SACO01000002">
    <property type="protein sequence ID" value="RVU07199.1"/>
    <property type="molecule type" value="Genomic_DNA"/>
</dbReference>
<dbReference type="SUPFAM" id="SSF51730">
    <property type="entry name" value="FAD-linked oxidoreductase"/>
    <property type="match status" value="1"/>
</dbReference>
<dbReference type="AlphaFoldDB" id="A0A3S2VG02"/>
<gene>
    <name evidence="2" type="ORF">EOE18_02570</name>
</gene>
<dbReference type="InterPro" id="IPR029041">
    <property type="entry name" value="FAD-linked_oxidoreductase-like"/>
</dbReference>
<protein>
    <submittedName>
        <fullName evidence="2">Proline dehydrogenase</fullName>
    </submittedName>
</protein>
<dbReference type="Gene3D" id="3.20.20.220">
    <property type="match status" value="1"/>
</dbReference>
<proteinExistence type="predicted"/>
<comment type="caution">
    <text evidence="2">The sequence shown here is derived from an EMBL/GenBank/DDBJ whole genome shotgun (WGS) entry which is preliminary data.</text>
</comment>
<keyword evidence="3" id="KW-1185">Reference proteome</keyword>
<accession>A0A3S2VG02</accession>
<dbReference type="RefSeq" id="WP_127706603.1">
    <property type="nucleotide sequence ID" value="NZ_SACO01000002.1"/>
</dbReference>
<dbReference type="Proteomes" id="UP000282837">
    <property type="component" value="Unassembled WGS sequence"/>
</dbReference>
<keyword evidence="1" id="KW-0560">Oxidoreductase</keyword>
<evidence type="ECO:0000313" key="2">
    <source>
        <dbReference type="EMBL" id="RVU07199.1"/>
    </source>
</evidence>
<dbReference type="OrthoDB" id="9773461at2"/>